<dbReference type="AlphaFoldDB" id="A0A0D3HYR9"/>
<evidence type="ECO:0000313" key="5">
    <source>
        <dbReference type="EnsemblProtists" id="EOD04154"/>
    </source>
</evidence>
<dbReference type="PIRSF" id="PIRSF007764">
    <property type="entry name" value="Sld5"/>
    <property type="match status" value="1"/>
</dbReference>
<dbReference type="Pfam" id="PF05916">
    <property type="entry name" value="Sld5"/>
    <property type="match status" value="1"/>
</dbReference>
<keyword evidence="2" id="KW-0235">DNA replication</keyword>
<name>A0A0D3HYR9_EMIH1</name>
<dbReference type="Gene3D" id="1.20.58.1030">
    <property type="match status" value="1"/>
</dbReference>
<dbReference type="InterPro" id="IPR036224">
    <property type="entry name" value="GINS_bundle-like_dom_sf"/>
</dbReference>
<protein>
    <recommendedName>
        <fullName evidence="4">GINS subunit domain-containing protein</fullName>
    </recommendedName>
</protein>
<dbReference type="CDD" id="cd11711">
    <property type="entry name" value="GINS_A_Sld5"/>
    <property type="match status" value="1"/>
</dbReference>
<evidence type="ECO:0000256" key="1">
    <source>
        <dbReference type="ARBA" id="ARBA00004123"/>
    </source>
</evidence>
<dbReference type="PANTHER" id="PTHR21206:SF0">
    <property type="entry name" value="DNA REPLICATION COMPLEX GINS PROTEIN SLD5"/>
    <property type="match status" value="1"/>
</dbReference>
<dbReference type="GO" id="GO:0000727">
    <property type="term" value="P:double-strand break repair via break-induced replication"/>
    <property type="evidence" value="ECO:0007669"/>
    <property type="project" value="TreeGrafter"/>
</dbReference>
<keyword evidence="6" id="KW-1185">Reference proteome</keyword>
<evidence type="ECO:0000256" key="2">
    <source>
        <dbReference type="ARBA" id="ARBA00022705"/>
    </source>
</evidence>
<organism evidence="5 6">
    <name type="scientific">Emiliania huxleyi (strain CCMP1516)</name>
    <dbReference type="NCBI Taxonomy" id="280463"/>
    <lineage>
        <taxon>Eukaryota</taxon>
        <taxon>Haptista</taxon>
        <taxon>Haptophyta</taxon>
        <taxon>Prymnesiophyceae</taxon>
        <taxon>Isochrysidales</taxon>
        <taxon>Noelaerhabdaceae</taxon>
        <taxon>Emiliania</taxon>
    </lineage>
</organism>
<dbReference type="GO" id="GO:0006261">
    <property type="term" value="P:DNA-templated DNA replication"/>
    <property type="evidence" value="ECO:0007669"/>
    <property type="project" value="InterPro"/>
</dbReference>
<dbReference type="PaxDb" id="2903-EOD04154"/>
<dbReference type="Proteomes" id="UP000013827">
    <property type="component" value="Unassembled WGS sequence"/>
</dbReference>
<reference evidence="6" key="1">
    <citation type="journal article" date="2013" name="Nature">
        <title>Pan genome of the phytoplankton Emiliania underpins its global distribution.</title>
        <authorList>
            <person name="Read B.A."/>
            <person name="Kegel J."/>
            <person name="Klute M.J."/>
            <person name="Kuo A."/>
            <person name="Lefebvre S.C."/>
            <person name="Maumus F."/>
            <person name="Mayer C."/>
            <person name="Miller J."/>
            <person name="Monier A."/>
            <person name="Salamov A."/>
            <person name="Young J."/>
            <person name="Aguilar M."/>
            <person name="Claverie J.M."/>
            <person name="Frickenhaus S."/>
            <person name="Gonzalez K."/>
            <person name="Herman E.K."/>
            <person name="Lin Y.C."/>
            <person name="Napier J."/>
            <person name="Ogata H."/>
            <person name="Sarno A.F."/>
            <person name="Shmutz J."/>
            <person name="Schroeder D."/>
            <person name="de Vargas C."/>
            <person name="Verret F."/>
            <person name="von Dassow P."/>
            <person name="Valentin K."/>
            <person name="Van de Peer Y."/>
            <person name="Wheeler G."/>
            <person name="Dacks J.B."/>
            <person name="Delwiche C.F."/>
            <person name="Dyhrman S.T."/>
            <person name="Glockner G."/>
            <person name="John U."/>
            <person name="Richards T."/>
            <person name="Worden A.Z."/>
            <person name="Zhang X."/>
            <person name="Grigoriev I.V."/>
            <person name="Allen A.E."/>
            <person name="Bidle K."/>
            <person name="Borodovsky M."/>
            <person name="Bowler C."/>
            <person name="Brownlee C."/>
            <person name="Cock J.M."/>
            <person name="Elias M."/>
            <person name="Gladyshev V.N."/>
            <person name="Groth M."/>
            <person name="Guda C."/>
            <person name="Hadaegh A."/>
            <person name="Iglesias-Rodriguez M.D."/>
            <person name="Jenkins J."/>
            <person name="Jones B.M."/>
            <person name="Lawson T."/>
            <person name="Leese F."/>
            <person name="Lindquist E."/>
            <person name="Lobanov A."/>
            <person name="Lomsadze A."/>
            <person name="Malik S.B."/>
            <person name="Marsh M.E."/>
            <person name="Mackinder L."/>
            <person name="Mock T."/>
            <person name="Mueller-Roeber B."/>
            <person name="Pagarete A."/>
            <person name="Parker M."/>
            <person name="Probert I."/>
            <person name="Quesneville H."/>
            <person name="Raines C."/>
            <person name="Rensing S.A."/>
            <person name="Riano-Pachon D.M."/>
            <person name="Richier S."/>
            <person name="Rokitta S."/>
            <person name="Shiraiwa Y."/>
            <person name="Soanes D.M."/>
            <person name="van der Giezen M."/>
            <person name="Wahlund T.M."/>
            <person name="Williams B."/>
            <person name="Wilson W."/>
            <person name="Wolfe G."/>
            <person name="Wurch L.L."/>
        </authorList>
    </citation>
    <scope>NUCLEOTIDE SEQUENCE</scope>
</reference>
<dbReference type="InterPro" id="IPR021151">
    <property type="entry name" value="GINS_A"/>
</dbReference>
<evidence type="ECO:0000313" key="6">
    <source>
        <dbReference type="Proteomes" id="UP000013827"/>
    </source>
</evidence>
<dbReference type="RefSeq" id="XP_005756583.1">
    <property type="nucleotide sequence ID" value="XM_005756526.1"/>
</dbReference>
<dbReference type="InterPro" id="IPR038749">
    <property type="entry name" value="Sld5_GINS_A"/>
</dbReference>
<proteinExistence type="predicted"/>
<accession>A0A0D3HYR9</accession>
<dbReference type="SUPFAM" id="SSF158573">
    <property type="entry name" value="GINS helical bundle-like"/>
    <property type="match status" value="1"/>
</dbReference>
<sequence>MAEPSSSDDVALTDIELLQAAWINELRAPELLPHEHELVLRVKEQVAEQEARVEELDERDSLLRSLYEMDNERTNYQLRSYLRTRLEKLTKMAIFIARRQGEADAEARPLLSRPEQNFLGKYLALYQDHIDAEANQRESIDYRVFSAES</sequence>
<dbReference type="HOGENOM" id="CLU_131219_0_0_1"/>
<dbReference type="eggNOG" id="KOG3176">
    <property type="taxonomic scope" value="Eukaryota"/>
</dbReference>
<keyword evidence="3" id="KW-0539">Nucleus</keyword>
<dbReference type="GeneID" id="17250305"/>
<evidence type="ECO:0000256" key="3">
    <source>
        <dbReference type="ARBA" id="ARBA00023242"/>
    </source>
</evidence>
<dbReference type="KEGG" id="ehx:EMIHUDRAFT_250683"/>
<reference evidence="5" key="2">
    <citation type="submission" date="2024-10" db="UniProtKB">
        <authorList>
            <consortium name="EnsemblProtists"/>
        </authorList>
    </citation>
    <scope>IDENTIFICATION</scope>
</reference>
<dbReference type="STRING" id="2903.R1D608"/>
<comment type="subcellular location">
    <subcellularLocation>
        <location evidence="1">Nucleus</location>
    </subcellularLocation>
</comment>
<dbReference type="GO" id="GO:0000811">
    <property type="term" value="C:GINS complex"/>
    <property type="evidence" value="ECO:0007669"/>
    <property type="project" value="TreeGrafter"/>
</dbReference>
<dbReference type="InterPro" id="IPR008591">
    <property type="entry name" value="GINS_Sld5"/>
</dbReference>
<dbReference type="PANTHER" id="PTHR21206">
    <property type="entry name" value="SLD5 PROTEIN"/>
    <property type="match status" value="1"/>
</dbReference>
<dbReference type="EnsemblProtists" id="EOD04154">
    <property type="protein sequence ID" value="EOD04154"/>
    <property type="gene ID" value="EMIHUDRAFT_250683"/>
</dbReference>
<dbReference type="OMA" id="LWVNELH"/>
<feature type="domain" description="GINS subunit" evidence="4">
    <location>
        <begin position="45"/>
        <end position="129"/>
    </location>
</feature>
<evidence type="ECO:0000259" key="4">
    <source>
        <dbReference type="Pfam" id="PF05916"/>
    </source>
</evidence>